<dbReference type="Gene3D" id="1.10.10.10">
    <property type="entry name" value="Winged helix-like DNA-binding domain superfamily/Winged helix DNA-binding domain"/>
    <property type="match status" value="1"/>
</dbReference>
<gene>
    <name evidence="5" type="ORF">BV394_11205</name>
</gene>
<sequence>MTRRMETFIEHVLAATTLDDLDGLITTLRDVYEVDHLVYHSVSGAGEQYAILTYEDAWVDHYLSQHYERLDPVVRGCFSCFTALNWKDLDWSGRTVQNFLHEARDAGVGNQGLSVPVRGPNGQFALFSVNCSATDDQWEKFSRRSQQDMLLIAHYINNRAQQIAVTRPEPRRPGAGPAPGERPQSGAWLTGADAAPAAVTLSPREADVLTLLALGWSRAQAAERLKISEHTLRAYLESARMKLGGSNVTHAVANALTRGLIVV</sequence>
<proteinExistence type="predicted"/>
<dbReference type="InterPro" id="IPR036693">
    <property type="entry name" value="TF_LuxR_autoind-bd_dom_sf"/>
</dbReference>
<keyword evidence="2" id="KW-0238">DNA-binding</keyword>
<evidence type="ECO:0000256" key="4">
    <source>
        <dbReference type="SAM" id="MobiDB-lite"/>
    </source>
</evidence>
<evidence type="ECO:0000256" key="2">
    <source>
        <dbReference type="ARBA" id="ARBA00023125"/>
    </source>
</evidence>
<reference evidence="5 6" key="1">
    <citation type="submission" date="2017-01" db="EMBL/GenBank/DDBJ databases">
        <title>Genomic analysis of Xuhuaishuia manganoxidans DY6-4.</title>
        <authorList>
            <person name="Wang X."/>
        </authorList>
    </citation>
    <scope>NUCLEOTIDE SEQUENCE [LARGE SCALE GENOMIC DNA]</scope>
    <source>
        <strain evidence="5 6">DY6-4</strain>
    </source>
</reference>
<dbReference type="GO" id="GO:0006355">
    <property type="term" value="P:regulation of DNA-templated transcription"/>
    <property type="evidence" value="ECO:0007669"/>
    <property type="project" value="InterPro"/>
</dbReference>
<organism evidence="5 6">
    <name type="scientific">Brevirhabdus pacifica</name>
    <dbReference type="NCBI Taxonomy" id="1267768"/>
    <lineage>
        <taxon>Bacteria</taxon>
        <taxon>Pseudomonadati</taxon>
        <taxon>Pseudomonadota</taxon>
        <taxon>Alphaproteobacteria</taxon>
        <taxon>Rhodobacterales</taxon>
        <taxon>Paracoccaceae</taxon>
        <taxon>Brevirhabdus</taxon>
    </lineage>
</organism>
<dbReference type="InterPro" id="IPR036388">
    <property type="entry name" value="WH-like_DNA-bd_sf"/>
</dbReference>
<keyword evidence="3" id="KW-0804">Transcription</keyword>
<feature type="compositionally biased region" description="Low complexity" evidence="4">
    <location>
        <begin position="173"/>
        <end position="183"/>
    </location>
</feature>
<dbReference type="CDD" id="cd06170">
    <property type="entry name" value="LuxR_C_like"/>
    <property type="match status" value="1"/>
</dbReference>
<dbReference type="PANTHER" id="PTHR44688:SF16">
    <property type="entry name" value="DNA-BINDING TRANSCRIPTIONAL ACTIVATOR DEVR_DOSR"/>
    <property type="match status" value="1"/>
</dbReference>
<dbReference type="Proteomes" id="UP000187266">
    <property type="component" value="Chromosome"/>
</dbReference>
<evidence type="ECO:0000313" key="5">
    <source>
        <dbReference type="EMBL" id="APX90225.1"/>
    </source>
</evidence>
<dbReference type="SUPFAM" id="SSF46894">
    <property type="entry name" value="C-terminal effector domain of the bipartite response regulators"/>
    <property type="match status" value="1"/>
</dbReference>
<dbReference type="InterPro" id="IPR005143">
    <property type="entry name" value="TF_LuxR_autoind-bd_dom"/>
</dbReference>
<keyword evidence="6" id="KW-1185">Reference proteome</keyword>
<dbReference type="SUPFAM" id="SSF75516">
    <property type="entry name" value="Pheromone-binding domain of LuxR-like quorum-sensing transcription factors"/>
    <property type="match status" value="1"/>
</dbReference>
<dbReference type="SMART" id="SM00421">
    <property type="entry name" value="HTH_LUXR"/>
    <property type="match status" value="1"/>
</dbReference>
<dbReference type="PRINTS" id="PR00038">
    <property type="entry name" value="HTHLUXR"/>
</dbReference>
<evidence type="ECO:0000256" key="1">
    <source>
        <dbReference type="ARBA" id="ARBA00023015"/>
    </source>
</evidence>
<evidence type="ECO:0000256" key="3">
    <source>
        <dbReference type="ARBA" id="ARBA00023163"/>
    </source>
</evidence>
<keyword evidence="1" id="KW-0805">Transcription regulation</keyword>
<dbReference type="OrthoDB" id="9803630at2"/>
<dbReference type="EMBL" id="CP019124">
    <property type="protein sequence ID" value="APX90225.1"/>
    <property type="molecule type" value="Genomic_DNA"/>
</dbReference>
<evidence type="ECO:0000313" key="6">
    <source>
        <dbReference type="Proteomes" id="UP000187266"/>
    </source>
</evidence>
<dbReference type="InterPro" id="IPR000792">
    <property type="entry name" value="Tscrpt_reg_LuxR_C"/>
</dbReference>
<name>A0A1U7DJX1_9RHOB</name>
<dbReference type="AlphaFoldDB" id="A0A1U7DJX1"/>
<dbReference type="STRING" id="1267768.BV394_11205"/>
<accession>A0A1U7DJX1</accession>
<dbReference type="Gene3D" id="3.30.450.80">
    <property type="entry name" value="Transcription factor LuxR-like, autoinducer-binding domain"/>
    <property type="match status" value="1"/>
</dbReference>
<dbReference type="Pfam" id="PF03472">
    <property type="entry name" value="Autoind_bind"/>
    <property type="match status" value="1"/>
</dbReference>
<feature type="region of interest" description="Disordered" evidence="4">
    <location>
        <begin position="165"/>
        <end position="186"/>
    </location>
</feature>
<dbReference type="PANTHER" id="PTHR44688">
    <property type="entry name" value="DNA-BINDING TRANSCRIPTIONAL ACTIVATOR DEVR_DOSR"/>
    <property type="match status" value="1"/>
</dbReference>
<dbReference type="GO" id="GO:0003677">
    <property type="term" value="F:DNA binding"/>
    <property type="evidence" value="ECO:0007669"/>
    <property type="project" value="UniProtKB-KW"/>
</dbReference>
<dbReference type="Pfam" id="PF00196">
    <property type="entry name" value="GerE"/>
    <property type="match status" value="1"/>
</dbReference>
<accession>A0A2M9D4M5</accession>
<protein>
    <submittedName>
        <fullName evidence="5">Uncharacterized protein</fullName>
    </submittedName>
</protein>
<dbReference type="PROSITE" id="PS50043">
    <property type="entry name" value="HTH_LUXR_2"/>
    <property type="match status" value="1"/>
</dbReference>
<dbReference type="InterPro" id="IPR016032">
    <property type="entry name" value="Sig_transdc_resp-reg_C-effctor"/>
</dbReference>